<dbReference type="InterPro" id="IPR000322">
    <property type="entry name" value="Glyco_hydro_31_TIM"/>
</dbReference>
<dbReference type="Gene3D" id="2.60.40.1760">
    <property type="entry name" value="glycosyl hydrolase (family 31)"/>
    <property type="match status" value="1"/>
</dbReference>
<feature type="domain" description="Glycosyl hydrolase family 31 C-terminal" evidence="7">
    <location>
        <begin position="584"/>
        <end position="671"/>
    </location>
</feature>
<evidence type="ECO:0000259" key="6">
    <source>
        <dbReference type="Pfam" id="PF17137"/>
    </source>
</evidence>
<dbReference type="SUPFAM" id="SSF51011">
    <property type="entry name" value="Glycosyl hydrolase domain"/>
    <property type="match status" value="1"/>
</dbReference>
<feature type="domain" description="Glycoside hydrolase family 31 TIM barrel" evidence="4">
    <location>
        <begin position="242"/>
        <end position="575"/>
    </location>
</feature>
<protein>
    <submittedName>
        <fullName evidence="8">Alpha-glucosidase</fullName>
    </submittedName>
</protein>
<dbReference type="EMBL" id="FNPH01000002">
    <property type="protein sequence ID" value="SDY38069.1"/>
    <property type="molecule type" value="Genomic_DNA"/>
</dbReference>
<dbReference type="OrthoDB" id="176168at2"/>
<dbReference type="AlphaFoldDB" id="A0A1H3JES0"/>
<dbReference type="InterPro" id="IPR017853">
    <property type="entry name" value="GH"/>
</dbReference>
<feature type="domain" description="Glycoside hydrolase family 31 N-terminal" evidence="5">
    <location>
        <begin position="27"/>
        <end position="199"/>
    </location>
</feature>
<dbReference type="SUPFAM" id="SSF74650">
    <property type="entry name" value="Galactose mutarotase-like"/>
    <property type="match status" value="1"/>
</dbReference>
<dbReference type="GO" id="GO:0030246">
    <property type="term" value="F:carbohydrate binding"/>
    <property type="evidence" value="ECO:0007669"/>
    <property type="project" value="InterPro"/>
</dbReference>
<dbReference type="InterPro" id="IPR048395">
    <property type="entry name" value="Glyco_hydro_31_C"/>
</dbReference>
<evidence type="ECO:0000256" key="1">
    <source>
        <dbReference type="ARBA" id="ARBA00007806"/>
    </source>
</evidence>
<feature type="domain" description="DUF5110" evidence="6">
    <location>
        <begin position="688"/>
        <end position="752"/>
    </location>
</feature>
<dbReference type="InterPro" id="IPR025887">
    <property type="entry name" value="Glyco_hydro_31_N_dom"/>
</dbReference>
<dbReference type="CDD" id="cd06604">
    <property type="entry name" value="GH31_glucosidase_II_MalA"/>
    <property type="match status" value="1"/>
</dbReference>
<feature type="region of interest" description="Disordered" evidence="3">
    <location>
        <begin position="400"/>
        <end position="428"/>
    </location>
</feature>
<dbReference type="Pfam" id="PF17137">
    <property type="entry name" value="DUF5110"/>
    <property type="match status" value="1"/>
</dbReference>
<evidence type="ECO:0000259" key="4">
    <source>
        <dbReference type="Pfam" id="PF01055"/>
    </source>
</evidence>
<dbReference type="PANTHER" id="PTHR22762">
    <property type="entry name" value="ALPHA-GLUCOSIDASE"/>
    <property type="match status" value="1"/>
</dbReference>
<accession>A0A1H3JES0</accession>
<dbReference type="Pfam" id="PF13802">
    <property type="entry name" value="Gal_mutarotas_2"/>
    <property type="match status" value="1"/>
</dbReference>
<name>A0A1H3JES0_9ACTN</name>
<feature type="compositionally biased region" description="Basic and acidic residues" evidence="3">
    <location>
        <begin position="400"/>
        <end position="416"/>
    </location>
</feature>
<gene>
    <name evidence="8" type="ORF">SAMN05444365_10271</name>
</gene>
<evidence type="ECO:0000313" key="8">
    <source>
        <dbReference type="EMBL" id="SDY38069.1"/>
    </source>
</evidence>
<dbReference type="RefSeq" id="WP_139307170.1">
    <property type="nucleotide sequence ID" value="NZ_FNPH01000002.1"/>
</dbReference>
<evidence type="ECO:0000256" key="2">
    <source>
        <dbReference type="RuleBase" id="RU361185"/>
    </source>
</evidence>
<dbReference type="Pfam" id="PF21365">
    <property type="entry name" value="Glyco_hydro_31_3rd"/>
    <property type="match status" value="1"/>
</dbReference>
<dbReference type="CDD" id="cd14752">
    <property type="entry name" value="GH31_N"/>
    <property type="match status" value="1"/>
</dbReference>
<dbReference type="STRING" id="405436.SAMN05444365_10271"/>
<dbReference type="InterPro" id="IPR013780">
    <property type="entry name" value="Glyco_hydro_b"/>
</dbReference>
<organism evidence="8 9">
    <name type="scientific">Micromonospora pattaloongensis</name>
    <dbReference type="NCBI Taxonomy" id="405436"/>
    <lineage>
        <taxon>Bacteria</taxon>
        <taxon>Bacillati</taxon>
        <taxon>Actinomycetota</taxon>
        <taxon>Actinomycetes</taxon>
        <taxon>Micromonosporales</taxon>
        <taxon>Micromonosporaceae</taxon>
        <taxon>Micromonospora</taxon>
    </lineage>
</organism>
<dbReference type="PANTHER" id="PTHR22762:SF166">
    <property type="entry name" value="ALPHA-GLUCOSIDASE"/>
    <property type="match status" value="1"/>
</dbReference>
<evidence type="ECO:0000259" key="5">
    <source>
        <dbReference type="Pfam" id="PF13802"/>
    </source>
</evidence>
<sequence>MSERPGDLRGYRKLGSSVLVDYGGPTLAISLPHPAIARIRFAPTGALAPRRSWSPVPPDEELAPPHVTVGSDDGTVEISSDVLTVRAEPAGARVTVADRRGGRVLVEDGPEGGPTWKPDGTAMWTRRMPRGQHYFGFGNRTGLLDKRGRMYEFWCTDRFEEQGPGTNELYQAIPFYLAMDPDGHCCGVYLNNTYRSVFDLTDDLHEQQVIRVCGGELDQYVIAGPTPAEVVERYTLLTGRMPLPPRWALGYHHSRWGYSTAEQIRQVAQRLRADAIPTDVIYIDVDHQHEYRVFTWDPGRFPNPAGLVRELQQLGLRAAKVLNVGVKYQPEGGYPVYTEGAELGYFLTEGDGLMLRYVWPGLCAFPDFARTQVRDWWARWYEESIGIGIRVLVNDMNEPSMRDRMPEDPQARRMEPPLDTPHGPPEERTTHAEVHNVYGYLENCAINSAARRALADERYLIVSRAGFAGMQRHSMTWTGDNASYWEHLEMSLPQLQNLGLSGVPFAGADIGGFFADCGPELLARWYQAGAFYPYARNNCSKPCAPQEPWVWGPEIEAVCRRALELRYRLLPYLYTVFEEASRTGAPVLRPLLYHHADDPAARVRDDQALLGRDLLVAPVVRPGRISREVYLPAGRWYHLHSGAVESGPARLIVDAPLDGDAPVYVRGGAVLPLGPVMQWTGERPLDPLWLEVFPDETGVAEGELYEDDGVTRGHERGEWARTRYAYRDGTLTARRDGQFVPPDRTVRIRVHGDTGGHERQLARDDREWTVGTRDD</sequence>
<dbReference type="Gene3D" id="3.20.20.80">
    <property type="entry name" value="Glycosidases"/>
    <property type="match status" value="1"/>
</dbReference>
<proteinExistence type="inferred from homology"/>
<dbReference type="GO" id="GO:0005975">
    <property type="term" value="P:carbohydrate metabolic process"/>
    <property type="evidence" value="ECO:0007669"/>
    <property type="project" value="InterPro"/>
</dbReference>
<feature type="region of interest" description="Disordered" evidence="3">
    <location>
        <begin position="50"/>
        <end position="74"/>
    </location>
</feature>
<dbReference type="Proteomes" id="UP000242415">
    <property type="component" value="Unassembled WGS sequence"/>
</dbReference>
<dbReference type="GO" id="GO:0004553">
    <property type="term" value="F:hydrolase activity, hydrolyzing O-glycosyl compounds"/>
    <property type="evidence" value="ECO:0007669"/>
    <property type="project" value="InterPro"/>
</dbReference>
<keyword evidence="2" id="KW-0326">Glycosidase</keyword>
<dbReference type="InterPro" id="IPR033403">
    <property type="entry name" value="DUF5110"/>
</dbReference>
<dbReference type="Pfam" id="PF01055">
    <property type="entry name" value="Glyco_hydro_31_2nd"/>
    <property type="match status" value="1"/>
</dbReference>
<reference evidence="9" key="1">
    <citation type="submission" date="2016-10" db="EMBL/GenBank/DDBJ databases">
        <authorList>
            <person name="Varghese N."/>
            <person name="Submissions S."/>
        </authorList>
    </citation>
    <scope>NUCLEOTIDE SEQUENCE [LARGE SCALE GENOMIC DNA]</scope>
    <source>
        <strain evidence="9">DSM 45245</strain>
    </source>
</reference>
<keyword evidence="9" id="KW-1185">Reference proteome</keyword>
<dbReference type="Gene3D" id="2.60.40.1180">
    <property type="entry name" value="Golgi alpha-mannosidase II"/>
    <property type="match status" value="2"/>
</dbReference>
<evidence type="ECO:0000313" key="9">
    <source>
        <dbReference type="Proteomes" id="UP000242415"/>
    </source>
</evidence>
<evidence type="ECO:0000259" key="7">
    <source>
        <dbReference type="Pfam" id="PF21365"/>
    </source>
</evidence>
<keyword evidence="2" id="KW-0378">Hydrolase</keyword>
<comment type="similarity">
    <text evidence="1 2">Belongs to the glycosyl hydrolase 31 family.</text>
</comment>
<evidence type="ECO:0000256" key="3">
    <source>
        <dbReference type="SAM" id="MobiDB-lite"/>
    </source>
</evidence>
<dbReference type="InterPro" id="IPR011013">
    <property type="entry name" value="Gal_mutarotase_sf_dom"/>
</dbReference>
<dbReference type="SUPFAM" id="SSF51445">
    <property type="entry name" value="(Trans)glycosidases"/>
    <property type="match status" value="1"/>
</dbReference>
<feature type="region of interest" description="Disordered" evidence="3">
    <location>
        <begin position="753"/>
        <end position="775"/>
    </location>
</feature>